<reference evidence="1" key="2">
    <citation type="submission" date="2020-09" db="EMBL/GenBank/DDBJ databases">
        <authorList>
            <person name="Sun Q."/>
            <person name="Ohkuma M."/>
        </authorList>
    </citation>
    <scope>NUCLEOTIDE SEQUENCE</scope>
    <source>
        <strain evidence="1">JCM 5016</strain>
    </source>
</reference>
<dbReference type="Proteomes" id="UP000623010">
    <property type="component" value="Unassembled WGS sequence"/>
</dbReference>
<dbReference type="AlphaFoldDB" id="A0A918R1R6"/>
<sequence length="86" mass="9301">MIAARSFVVMDGHDEQSRPGIGDLAKDTVRNKVGVLMGEAGGRLLMRPPGGGREWEVDPGDIGPVTALEEMRARNSARNRMTRLGL</sequence>
<name>A0A918R1R6_9ACTN</name>
<organism evidence="1 2">
    <name type="scientific">Streptomyces echinoruber</name>
    <dbReference type="NCBI Taxonomy" id="68898"/>
    <lineage>
        <taxon>Bacteria</taxon>
        <taxon>Bacillati</taxon>
        <taxon>Actinomycetota</taxon>
        <taxon>Actinomycetes</taxon>
        <taxon>Kitasatosporales</taxon>
        <taxon>Streptomycetaceae</taxon>
        <taxon>Streptomyces</taxon>
    </lineage>
</organism>
<keyword evidence="2" id="KW-1185">Reference proteome</keyword>
<evidence type="ECO:0000313" key="1">
    <source>
        <dbReference type="EMBL" id="GGZ81658.1"/>
    </source>
</evidence>
<evidence type="ECO:0000313" key="2">
    <source>
        <dbReference type="Proteomes" id="UP000623010"/>
    </source>
</evidence>
<gene>
    <name evidence="1" type="ORF">GCM10010389_19320</name>
</gene>
<protein>
    <submittedName>
        <fullName evidence="1">Uncharacterized protein</fullName>
    </submittedName>
</protein>
<comment type="caution">
    <text evidence="1">The sequence shown here is derived from an EMBL/GenBank/DDBJ whole genome shotgun (WGS) entry which is preliminary data.</text>
</comment>
<dbReference type="EMBL" id="BMWH01000005">
    <property type="protein sequence ID" value="GGZ81658.1"/>
    <property type="molecule type" value="Genomic_DNA"/>
</dbReference>
<proteinExistence type="predicted"/>
<accession>A0A918R1R6</accession>
<reference evidence="1" key="1">
    <citation type="journal article" date="2014" name="Int. J. Syst. Evol. Microbiol.">
        <title>Complete genome sequence of Corynebacterium casei LMG S-19264T (=DSM 44701T), isolated from a smear-ripened cheese.</title>
        <authorList>
            <consortium name="US DOE Joint Genome Institute (JGI-PGF)"/>
            <person name="Walter F."/>
            <person name="Albersmeier A."/>
            <person name="Kalinowski J."/>
            <person name="Ruckert C."/>
        </authorList>
    </citation>
    <scope>NUCLEOTIDE SEQUENCE</scope>
    <source>
        <strain evidence="1">JCM 5016</strain>
    </source>
</reference>